<dbReference type="PANTHER" id="PTHR38340:SF1">
    <property type="entry name" value="S-LAYER PROTEIN"/>
    <property type="match status" value="1"/>
</dbReference>
<dbReference type="GO" id="GO:0016020">
    <property type="term" value="C:membrane"/>
    <property type="evidence" value="ECO:0007669"/>
    <property type="project" value="InterPro"/>
</dbReference>
<keyword evidence="2" id="KW-0964">Secreted</keyword>
<dbReference type="PRINTS" id="PR00313">
    <property type="entry name" value="CABNDNGRPT"/>
</dbReference>
<dbReference type="InterPro" id="IPR038081">
    <property type="entry name" value="CalX-like_sf"/>
</dbReference>
<dbReference type="Proteomes" id="UP001139477">
    <property type="component" value="Unassembled WGS sequence"/>
</dbReference>
<dbReference type="InterPro" id="IPR003644">
    <property type="entry name" value="Calx_beta"/>
</dbReference>
<organism evidence="8 9">
    <name type="scientific">Limimaricola litoreus</name>
    <dbReference type="NCBI Taxonomy" id="2955316"/>
    <lineage>
        <taxon>Bacteria</taxon>
        <taxon>Pseudomonadati</taxon>
        <taxon>Pseudomonadota</taxon>
        <taxon>Alphaproteobacteria</taxon>
        <taxon>Rhodobacterales</taxon>
        <taxon>Paracoccaceae</taxon>
        <taxon>Limimaricola</taxon>
    </lineage>
</organism>
<dbReference type="RefSeq" id="WP_253333266.1">
    <property type="nucleotide sequence ID" value="NZ_JAMYXC010000210.1"/>
</dbReference>
<feature type="domain" description="Calx-beta" evidence="7">
    <location>
        <begin position="130"/>
        <end position="234"/>
    </location>
</feature>
<dbReference type="Pfam" id="PF03160">
    <property type="entry name" value="Calx-beta"/>
    <property type="match status" value="4"/>
</dbReference>
<dbReference type="EMBL" id="JAMYXC010000210">
    <property type="protein sequence ID" value="MCP1169550.1"/>
    <property type="molecule type" value="Genomic_DNA"/>
</dbReference>
<dbReference type="InterPro" id="IPR018511">
    <property type="entry name" value="Hemolysin-typ_Ca-bd_CS"/>
</dbReference>
<dbReference type="Gene3D" id="2.60.40.2700">
    <property type="match status" value="2"/>
</dbReference>
<dbReference type="GO" id="GO:0005615">
    <property type="term" value="C:extracellular space"/>
    <property type="evidence" value="ECO:0007669"/>
    <property type="project" value="InterPro"/>
</dbReference>
<dbReference type="SMART" id="SM00237">
    <property type="entry name" value="Calx_beta"/>
    <property type="match status" value="3"/>
</dbReference>
<evidence type="ECO:0000256" key="1">
    <source>
        <dbReference type="ARBA" id="ARBA00004613"/>
    </source>
</evidence>
<evidence type="ECO:0000256" key="3">
    <source>
        <dbReference type="ARBA" id="ARBA00022729"/>
    </source>
</evidence>
<keyword evidence="5" id="KW-0106">Calcium</keyword>
<sequence length="1031" mass="105131">MSVVDVRDLTILEGDSSSKKAVFTLFLDEMATAPVTVEYFLHSQSAAPTTGDYFDTRGTATIPAGSSSVDISVSVYGDTLIEGSETFDLVVMARQNATLADGAAALSATATILDDDDAILDPVPGTGGLAERIMGPTAEAGVLPTLDIRGVKLIEGAGSSDPASVLILLDRPATAAVSGQFHLQSVDAAPTTGDYFDTRGSFSIKAGEQAIRLNLSVYGDTLIEGDEDFQVVLTDINNAVFVGGAEALSATVTILDDDDAGGSLVGGRVDESTQIQGPPSASDTLPTVRINDVAVIEGNSSSDPGHFLITLDRPAPASITMQYTVIGGSADEGSGDYFPSRGTLTIREGQESLRLTTSIYGDVEIEGDEQFSVVLSSLRNAVFENNAPLLQAFATILDDDGGPISGPAGIGEPGRGIAKPPKSTTVQIETVDTGLIEGNGSSDRASVFLVLSQPATSDITIRFATVEGTATAREDYFPAAGTVTIAKGLLSAEVGISVYGDVAIEGDETFTLRFTEPTGALFSNGLSTLDATVTIFDNDDAQSEAGKAIGPQFREAPSFEVEIVGTAAEDGTLSAKTTLPASAAGTFAYQWYRNGETIPGASAKTYVPGQADVGHVLTVRVTFDAAGSKGPEAVDSGPTAAILNVNDAPTGNVAISGPAKVGATLTVQHSLADEDGLGTLSYQWLRGDTAISGARGTSYTLGSADVGAGISVRASYRDGQGTSEIVESAATARVAAMATNGADVIVLTSGGKINAGGGNDRVRGSSETDIINGGAGRDTLQGNGGNDKINGGAGNDIVRGGVGRDILNGNGGADKINGGAGNDIIRGGGGADDLKGNGGTDKMIGGSRNDTLRGGAGDDTLRGGSGADTAIGGTGDDTLLLGRGNDIGKGSGGADVIRGGNGDDRMFGHGGGDLLDGGKGQDYYRGGGGGDIFVFRSIRDSATKDRDVISDFHRQQNDVISLKAIDAREGGGNQAFQYIGDDGFSDTKGELRAVSRGKDMIVSGDVDGDGRADFAFVVRGLSRLTEDDFIL</sequence>
<dbReference type="Gene3D" id="2.150.10.10">
    <property type="entry name" value="Serralysin-like metalloprotease, C-terminal"/>
    <property type="match status" value="4"/>
</dbReference>
<dbReference type="InterPro" id="IPR001343">
    <property type="entry name" value="Hemolysn_Ca-bd"/>
</dbReference>
<evidence type="ECO:0000256" key="4">
    <source>
        <dbReference type="ARBA" id="ARBA00022737"/>
    </source>
</evidence>
<feature type="domain" description="Calx-beta" evidence="7">
    <location>
        <begin position="414"/>
        <end position="515"/>
    </location>
</feature>
<name>A0A9X2FRZ9_9RHOB</name>
<comment type="subcellular location">
    <subcellularLocation>
        <location evidence="1">Secreted</location>
    </subcellularLocation>
</comment>
<dbReference type="PANTHER" id="PTHR38340">
    <property type="entry name" value="S-LAYER PROTEIN"/>
    <property type="match status" value="1"/>
</dbReference>
<reference evidence="8" key="1">
    <citation type="submission" date="2022-06" db="EMBL/GenBank/DDBJ databases">
        <title>Limimaricola sediminis sp. nov., isolated from an intertidal sediment.</title>
        <authorList>
            <person name="Shao X."/>
        </authorList>
    </citation>
    <scope>NUCLEOTIDE SEQUENCE</scope>
    <source>
        <strain evidence="8">ASW11-118</strain>
    </source>
</reference>
<evidence type="ECO:0000259" key="7">
    <source>
        <dbReference type="SMART" id="SM00237"/>
    </source>
</evidence>
<feature type="compositionally biased region" description="Gly residues" evidence="6">
    <location>
        <begin position="828"/>
        <end position="839"/>
    </location>
</feature>
<comment type="caution">
    <text evidence="8">The sequence shown here is derived from an EMBL/GenBank/DDBJ whole genome shotgun (WGS) entry which is preliminary data.</text>
</comment>
<dbReference type="Gene3D" id="2.60.40.2030">
    <property type="match status" value="4"/>
</dbReference>
<evidence type="ECO:0000313" key="9">
    <source>
        <dbReference type="Proteomes" id="UP001139477"/>
    </source>
</evidence>
<evidence type="ECO:0000256" key="6">
    <source>
        <dbReference type="SAM" id="MobiDB-lite"/>
    </source>
</evidence>
<protein>
    <recommendedName>
        <fullName evidence="7">Calx-beta domain-containing protein</fullName>
    </recommendedName>
</protein>
<dbReference type="SUPFAM" id="SSF51120">
    <property type="entry name" value="beta-Roll"/>
    <property type="match status" value="3"/>
</dbReference>
<keyword evidence="4" id="KW-0677">Repeat</keyword>
<keyword evidence="3" id="KW-0732">Signal</keyword>
<keyword evidence="9" id="KW-1185">Reference proteome</keyword>
<accession>A0A9X2FRZ9</accession>
<dbReference type="InterPro" id="IPR050557">
    <property type="entry name" value="RTX_toxin/Mannuronan_C5-epim"/>
</dbReference>
<dbReference type="InterPro" id="IPR011049">
    <property type="entry name" value="Serralysin-like_metalloprot_C"/>
</dbReference>
<dbReference type="GO" id="GO:0005509">
    <property type="term" value="F:calcium ion binding"/>
    <property type="evidence" value="ECO:0007669"/>
    <property type="project" value="InterPro"/>
</dbReference>
<gene>
    <name evidence="8" type="ORF">NHG85_13620</name>
</gene>
<feature type="region of interest" description="Disordered" evidence="6">
    <location>
        <begin position="828"/>
        <end position="870"/>
    </location>
</feature>
<dbReference type="AlphaFoldDB" id="A0A9X2FRZ9"/>
<evidence type="ECO:0000313" key="8">
    <source>
        <dbReference type="EMBL" id="MCP1169550.1"/>
    </source>
</evidence>
<dbReference type="Pfam" id="PF00353">
    <property type="entry name" value="HemolysinCabind"/>
    <property type="match status" value="4"/>
</dbReference>
<feature type="domain" description="Calx-beta" evidence="7">
    <location>
        <begin position="283"/>
        <end position="376"/>
    </location>
</feature>
<dbReference type="GO" id="GO:0007154">
    <property type="term" value="P:cell communication"/>
    <property type="evidence" value="ECO:0007669"/>
    <property type="project" value="InterPro"/>
</dbReference>
<dbReference type="PROSITE" id="PS00330">
    <property type="entry name" value="HEMOLYSIN_CALCIUM"/>
    <property type="match status" value="3"/>
</dbReference>
<proteinExistence type="predicted"/>
<evidence type="ECO:0000256" key="2">
    <source>
        <dbReference type="ARBA" id="ARBA00022525"/>
    </source>
</evidence>
<evidence type="ECO:0000256" key="5">
    <source>
        <dbReference type="ARBA" id="ARBA00022837"/>
    </source>
</evidence>
<dbReference type="SUPFAM" id="SSF141072">
    <property type="entry name" value="CalX-like"/>
    <property type="match status" value="4"/>
</dbReference>